<proteinExistence type="predicted"/>
<dbReference type="InterPro" id="IPR020256">
    <property type="entry name" value="Spore_coat_CotJA"/>
</dbReference>
<dbReference type="EMBL" id="CP095073">
    <property type="protein sequence ID" value="UOQ42680.1"/>
    <property type="molecule type" value="Genomic_DNA"/>
</dbReference>
<sequence>MYTPVKCYRPYYGPFDPCPPIEIKCFSTPPQLYVGFQQPGLPQFSLQEALCRGTLWPCFYDPYPAVKGES</sequence>
<dbReference type="RefSeq" id="WP_244707987.1">
    <property type="nucleotide sequence ID" value="NZ_CP095073.1"/>
</dbReference>
<reference evidence="1 2" key="1">
    <citation type="submission" date="2022-04" db="EMBL/GenBank/DDBJ databases">
        <title>Halobacillus sp. isolated from saltern.</title>
        <authorList>
            <person name="Won M."/>
            <person name="Lee C.-M."/>
            <person name="Woen H.-Y."/>
            <person name="Kwon S.-W."/>
        </authorList>
    </citation>
    <scope>NUCLEOTIDE SEQUENCE [LARGE SCALE GENOMIC DNA]</scope>
    <source>
        <strain evidence="1 2">SSBR10-3</strain>
    </source>
</reference>
<keyword evidence="2" id="KW-1185">Reference proteome</keyword>
<protein>
    <submittedName>
        <fullName evidence="1">Spore coat associated protein CotJA</fullName>
    </submittedName>
</protein>
<organism evidence="1 2">
    <name type="scientific">Halobacillus salinarum</name>
    <dbReference type="NCBI Taxonomy" id="2932257"/>
    <lineage>
        <taxon>Bacteria</taxon>
        <taxon>Bacillati</taxon>
        <taxon>Bacillota</taxon>
        <taxon>Bacilli</taxon>
        <taxon>Bacillales</taxon>
        <taxon>Bacillaceae</taxon>
        <taxon>Halobacillus</taxon>
    </lineage>
</organism>
<evidence type="ECO:0000313" key="2">
    <source>
        <dbReference type="Proteomes" id="UP000831787"/>
    </source>
</evidence>
<dbReference type="Pfam" id="PF11007">
    <property type="entry name" value="CotJA"/>
    <property type="match status" value="1"/>
</dbReference>
<evidence type="ECO:0000313" key="1">
    <source>
        <dbReference type="EMBL" id="UOQ42680.1"/>
    </source>
</evidence>
<gene>
    <name evidence="1" type="ORF">MUN89_11925</name>
</gene>
<dbReference type="Proteomes" id="UP000831787">
    <property type="component" value="Chromosome"/>
</dbReference>
<name>A0ABY4EFC2_9BACI</name>
<accession>A0ABY4EFC2</accession>